<evidence type="ECO:0000256" key="1">
    <source>
        <dbReference type="SAM" id="MobiDB-lite"/>
    </source>
</evidence>
<feature type="region of interest" description="Disordered" evidence="1">
    <location>
        <begin position="1"/>
        <end position="24"/>
    </location>
</feature>
<dbReference type="AlphaFoldDB" id="A0A699L6K1"/>
<proteinExistence type="predicted"/>
<gene>
    <name evidence="2" type="ORF">Tci_693738</name>
</gene>
<feature type="region of interest" description="Disordered" evidence="1">
    <location>
        <begin position="46"/>
        <end position="103"/>
    </location>
</feature>
<feature type="compositionally biased region" description="Basic and acidic residues" evidence="1">
    <location>
        <begin position="1"/>
        <end position="17"/>
    </location>
</feature>
<evidence type="ECO:0000313" key="2">
    <source>
        <dbReference type="EMBL" id="GFB21767.1"/>
    </source>
</evidence>
<sequence length="176" mass="19627">MYERGEASKDGREHQVNEDPIEEGEVMINKEAFDDPFKIYPLLNDKTKNMAGKGSSSSYTHPPGFSHMKGQEDKQGMENNNTQGKEDATGLNKNDKESVQPKHIEEVSDSVSTGYFKKSEVPKTGGSILQLLDDVVKVGQVMGYKMEGCMKNMAEMGQFGFKTIWVIKPHLATLFT</sequence>
<protein>
    <recommendedName>
        <fullName evidence="3">RNA-directed DNA polymerase, eukaryota</fullName>
    </recommendedName>
</protein>
<accession>A0A699L6K1</accession>
<reference evidence="2" key="1">
    <citation type="journal article" date="2019" name="Sci. Rep.">
        <title>Draft genome of Tanacetum cinerariifolium, the natural source of mosquito coil.</title>
        <authorList>
            <person name="Yamashiro T."/>
            <person name="Shiraishi A."/>
            <person name="Satake H."/>
            <person name="Nakayama K."/>
        </authorList>
    </citation>
    <scope>NUCLEOTIDE SEQUENCE</scope>
</reference>
<name>A0A699L6K1_TANCI</name>
<evidence type="ECO:0008006" key="3">
    <source>
        <dbReference type="Google" id="ProtNLM"/>
    </source>
</evidence>
<comment type="caution">
    <text evidence="2">The sequence shown here is derived from an EMBL/GenBank/DDBJ whole genome shotgun (WGS) entry which is preliminary data.</text>
</comment>
<feature type="compositionally biased region" description="Basic and acidic residues" evidence="1">
    <location>
        <begin position="84"/>
        <end position="103"/>
    </location>
</feature>
<organism evidence="2">
    <name type="scientific">Tanacetum cinerariifolium</name>
    <name type="common">Dalmatian daisy</name>
    <name type="synonym">Chrysanthemum cinerariifolium</name>
    <dbReference type="NCBI Taxonomy" id="118510"/>
    <lineage>
        <taxon>Eukaryota</taxon>
        <taxon>Viridiplantae</taxon>
        <taxon>Streptophyta</taxon>
        <taxon>Embryophyta</taxon>
        <taxon>Tracheophyta</taxon>
        <taxon>Spermatophyta</taxon>
        <taxon>Magnoliopsida</taxon>
        <taxon>eudicotyledons</taxon>
        <taxon>Gunneridae</taxon>
        <taxon>Pentapetalae</taxon>
        <taxon>asterids</taxon>
        <taxon>campanulids</taxon>
        <taxon>Asterales</taxon>
        <taxon>Asteraceae</taxon>
        <taxon>Asteroideae</taxon>
        <taxon>Anthemideae</taxon>
        <taxon>Anthemidinae</taxon>
        <taxon>Tanacetum</taxon>
    </lineage>
</organism>
<dbReference type="EMBL" id="BKCJ010577896">
    <property type="protein sequence ID" value="GFB21767.1"/>
    <property type="molecule type" value="Genomic_DNA"/>
</dbReference>